<organism evidence="1 2">
    <name type="scientific">Streptosporangium brasiliense</name>
    <dbReference type="NCBI Taxonomy" id="47480"/>
    <lineage>
        <taxon>Bacteria</taxon>
        <taxon>Bacillati</taxon>
        <taxon>Actinomycetota</taxon>
        <taxon>Actinomycetes</taxon>
        <taxon>Streptosporangiales</taxon>
        <taxon>Streptosporangiaceae</taxon>
        <taxon>Streptosporangium</taxon>
    </lineage>
</organism>
<gene>
    <name evidence="1" type="ORF">J2S55_006852</name>
</gene>
<dbReference type="EMBL" id="JAUSRB010000002">
    <property type="protein sequence ID" value="MDP9867586.1"/>
    <property type="molecule type" value="Genomic_DNA"/>
</dbReference>
<reference evidence="1 2" key="1">
    <citation type="submission" date="2023-07" db="EMBL/GenBank/DDBJ databases">
        <title>Sequencing the genomes of 1000 actinobacteria strains.</title>
        <authorList>
            <person name="Klenk H.-P."/>
        </authorList>
    </citation>
    <scope>NUCLEOTIDE SEQUENCE [LARGE SCALE GENOMIC DNA]</scope>
    <source>
        <strain evidence="1 2">DSM 44109</strain>
    </source>
</reference>
<dbReference type="RefSeq" id="WP_306869362.1">
    <property type="nucleotide sequence ID" value="NZ_JAUSRB010000002.1"/>
</dbReference>
<protein>
    <submittedName>
        <fullName evidence="1">Uncharacterized protein</fullName>
    </submittedName>
</protein>
<keyword evidence="2" id="KW-1185">Reference proteome</keyword>
<proteinExistence type="predicted"/>
<accession>A0ABT9RE93</accession>
<dbReference type="Proteomes" id="UP001230426">
    <property type="component" value="Unassembled WGS sequence"/>
</dbReference>
<evidence type="ECO:0000313" key="2">
    <source>
        <dbReference type="Proteomes" id="UP001230426"/>
    </source>
</evidence>
<evidence type="ECO:0000313" key="1">
    <source>
        <dbReference type="EMBL" id="MDP9867586.1"/>
    </source>
</evidence>
<name>A0ABT9RE93_9ACTN</name>
<comment type="caution">
    <text evidence="1">The sequence shown here is derived from an EMBL/GenBank/DDBJ whole genome shotgun (WGS) entry which is preliminary data.</text>
</comment>
<sequence length="238" mass="26056">MSSWEAAKRRMYDVFGHVPRPEHADGCSHCVAPGEDRPLLAGPVGSIEAAALARYAAKALNTWGGVAEFRYFLPRLLECAAADDFGYPDPEIVFGKLASADWRVWPEEERDAVAGFLGEWWHETLRRHPVRPSIDTVVCALAATGMDLAPCLEIWSRLDTDAAINHLHDFVLTGLSGKRLTNAFWDRHSPAYQQTLTWLTGGPAAAAVEAAFAAQTREPLLELLAEIHPALLPPHGDG</sequence>